<dbReference type="InterPro" id="IPR001736">
    <property type="entry name" value="PLipase_D/transphosphatidylase"/>
</dbReference>
<dbReference type="PIRSF" id="PIRSF009376">
    <property type="entry name" value="Phospholipase_D_euk"/>
    <property type="match status" value="1"/>
</dbReference>
<evidence type="ECO:0000259" key="7">
    <source>
        <dbReference type="PROSITE" id="PS50035"/>
    </source>
</evidence>
<dbReference type="CDD" id="cd09138">
    <property type="entry name" value="PLDc_vPLD1_2_yPLD_like_1"/>
    <property type="match status" value="1"/>
</dbReference>
<dbReference type="OrthoDB" id="14911at2759"/>
<evidence type="ECO:0000256" key="4">
    <source>
        <dbReference type="ARBA" id="ARBA00022963"/>
    </source>
</evidence>
<dbReference type="GO" id="GO:0005886">
    <property type="term" value="C:plasma membrane"/>
    <property type="evidence" value="ECO:0007669"/>
    <property type="project" value="TreeGrafter"/>
</dbReference>
<evidence type="ECO:0000256" key="3">
    <source>
        <dbReference type="ARBA" id="ARBA00022801"/>
    </source>
</evidence>
<keyword evidence="9" id="KW-1185">Reference proteome</keyword>
<evidence type="ECO:0000256" key="5">
    <source>
        <dbReference type="ARBA" id="ARBA00023098"/>
    </source>
</evidence>
<sequence length="1111" mass="126746">MSLEKLTSEGEHRYVKMLGEPTIQSSHSIRLQGLDQERIFEELPKATIVSVSRPDVSDISPLLLSYTIEFRYKQFKWRLLKKASQVFYLHFALKKRAIIEELHEKQEQVKEWLQNMGIGEHTAVTQDDDEPDDDVVPLHHEESFSFKSRNVPSSAALPIIRPALGRQHSISDRAKVAMQGYLNHFLGNLDIVNSREVCKFLEVSKLSFSPEYGPKLKEDYVTVKHLPTIQKSDDDRMCCACSCFGCCNGNWQKAWAVLKPGFLALLEDPFNANLLDIIIFDVLPHSDGNGEDRISLARETKERNPLRYGFMVSCGSRSIKIRLRSNTKVKDWVAAINDAGLRPPEGWCYPHRFGSFAPPRGLTDDGSLVQWFIDGKAAFDAIASSIEEAKSEIFITDWWLCPELYLRRPFHEHASSRVDALLEAKAKQGVQIYILLYKEVALALKINSVYSKRRLLNIHENVKVLRYPDHFSSGVYLWSHHEKIVIVDHHICYLGGLDLCFGRYDTPEHEVTDCPPSIWPGKDYYNPRESEPNSWEDTMKDELDRAKYPRMPWHDVHCGLWGPPCRDVARHFVQRWNYAKRNKAPNEQAIPLLMPQHHMVIPHYMGKNKDANVESKIQIENHGDLKRQDSFSARFSPRDIPLLLPQEGDEQQISNGDHKLHGQDTFDSLPGHPRRSGQNISFSFFRNKDEHSTSDMPMRGFVDDLDSTHSQKKHTDVMTQPAVQDQEWWETQERSGQIISADEAGQVGPCTPCQCQIIRSVGQWSAGTGHTEESIHNAYFSIIEKAEHFVYIENQFFVSGLSGDDIIKNRVLEALYQRIMRADKERKCFRVIIVIPLLPGFQGGVDDGGAASVRALLHWQYRTICRGPNSILQNLYDAMGPKAHDYISFYGLRAHGRLSDGGPLATNQVYVHSKIMIVDDCVALIGSANINDRSLLGSRDSEIGVLIEDKEFIGSYMNGKPWKAGKFAFSLRLSLWAEHLGLHMGEIKHICDPVADTTYRDIWMATAKTNTTIYQDVFACIPNDFIPSRAAIRQSMSYWKEKLGHTTIDLGIAPERLETYHNGNVNATDPLERLQSVRGHLVSFPLEFMSQEDLRPVFNESEFYASPQVFH</sequence>
<dbReference type="InterPro" id="IPR015679">
    <property type="entry name" value="PLipase_D_fam"/>
</dbReference>
<dbReference type="Proteomes" id="UP000663760">
    <property type="component" value="Chromosome 1"/>
</dbReference>
<dbReference type="PROSITE" id="PS50035">
    <property type="entry name" value="PLD"/>
    <property type="match status" value="2"/>
</dbReference>
<dbReference type="EMBL" id="LR746264">
    <property type="protein sequence ID" value="CAA7388894.1"/>
    <property type="molecule type" value="Genomic_DNA"/>
</dbReference>
<dbReference type="InterPro" id="IPR011993">
    <property type="entry name" value="PH-like_dom_sf"/>
</dbReference>
<dbReference type="CDD" id="cd01254">
    <property type="entry name" value="PH_PLD"/>
    <property type="match status" value="1"/>
</dbReference>
<dbReference type="InterPro" id="IPR025202">
    <property type="entry name" value="PLD-like_dom"/>
</dbReference>
<feature type="domain" description="PLD phosphodiesterase" evidence="7">
    <location>
        <begin position="476"/>
        <end position="503"/>
    </location>
</feature>
<dbReference type="SUPFAM" id="SSF56024">
    <property type="entry name" value="Phospholipase D/nuclease"/>
    <property type="match status" value="2"/>
</dbReference>
<evidence type="ECO:0000256" key="1">
    <source>
        <dbReference type="ARBA" id="ARBA00000798"/>
    </source>
</evidence>
<keyword evidence="3 6" id="KW-0378">Hydrolase</keyword>
<gene>
    <name evidence="8" type="ORF">SI8410_01001049</name>
</gene>
<accession>A0A7I8JY87</accession>
<dbReference type="InterPro" id="IPR016555">
    <property type="entry name" value="PLipase_D_euk"/>
</dbReference>
<keyword evidence="4 6" id="KW-0442">Lipid degradation</keyword>
<name>A0A7I8JY87_SPIIN</name>
<dbReference type="GO" id="GO:0004630">
    <property type="term" value="F:phospholipase D activity"/>
    <property type="evidence" value="ECO:0007669"/>
    <property type="project" value="UniProtKB-UniRule"/>
</dbReference>
<keyword evidence="5" id="KW-0443">Lipid metabolism</keyword>
<dbReference type="Pfam" id="PF00614">
    <property type="entry name" value="PLDc"/>
    <property type="match status" value="1"/>
</dbReference>
<reference evidence="8" key="1">
    <citation type="submission" date="2020-02" db="EMBL/GenBank/DDBJ databases">
        <authorList>
            <person name="Scholz U."/>
            <person name="Mascher M."/>
            <person name="Fiebig A."/>
        </authorList>
    </citation>
    <scope>NUCLEOTIDE SEQUENCE</scope>
</reference>
<dbReference type="Gene3D" id="3.30.870.10">
    <property type="entry name" value="Endonuclease Chain A"/>
    <property type="match status" value="2"/>
</dbReference>
<dbReference type="GO" id="GO:0009395">
    <property type="term" value="P:phospholipid catabolic process"/>
    <property type="evidence" value="ECO:0007669"/>
    <property type="project" value="TreeGrafter"/>
</dbReference>
<feature type="domain" description="PLD phosphodiesterase" evidence="7">
    <location>
        <begin position="907"/>
        <end position="934"/>
    </location>
</feature>
<dbReference type="EC" id="3.1.4.4" evidence="6"/>
<dbReference type="SMART" id="SM00155">
    <property type="entry name" value="PLDc"/>
    <property type="match status" value="2"/>
</dbReference>
<evidence type="ECO:0000313" key="8">
    <source>
        <dbReference type="EMBL" id="CAA7388894.1"/>
    </source>
</evidence>
<evidence type="ECO:0000256" key="2">
    <source>
        <dbReference type="ARBA" id="ARBA00022737"/>
    </source>
</evidence>
<dbReference type="GO" id="GO:0035556">
    <property type="term" value="P:intracellular signal transduction"/>
    <property type="evidence" value="ECO:0007669"/>
    <property type="project" value="InterPro"/>
</dbReference>
<dbReference type="Gene3D" id="2.30.29.30">
    <property type="entry name" value="Pleckstrin-homology domain (PH domain)/Phosphotyrosine-binding domain (PTB)"/>
    <property type="match status" value="1"/>
</dbReference>
<evidence type="ECO:0000313" key="9">
    <source>
        <dbReference type="Proteomes" id="UP000663760"/>
    </source>
</evidence>
<dbReference type="CDD" id="cd09141">
    <property type="entry name" value="PLDc_vPLD1_2_yPLD_like_2"/>
    <property type="match status" value="1"/>
</dbReference>
<dbReference type="PANTHER" id="PTHR18896">
    <property type="entry name" value="PHOSPHOLIPASE D"/>
    <property type="match status" value="1"/>
</dbReference>
<dbReference type="AlphaFoldDB" id="A0A7I8JY87"/>
<comment type="catalytic activity">
    <reaction evidence="1 6">
        <text>a 1,2-diacyl-sn-glycero-3-phosphocholine + H2O = a 1,2-diacyl-sn-glycero-3-phosphate + choline + H(+)</text>
        <dbReference type="Rhea" id="RHEA:14445"/>
        <dbReference type="ChEBI" id="CHEBI:15354"/>
        <dbReference type="ChEBI" id="CHEBI:15377"/>
        <dbReference type="ChEBI" id="CHEBI:15378"/>
        <dbReference type="ChEBI" id="CHEBI:57643"/>
        <dbReference type="ChEBI" id="CHEBI:58608"/>
        <dbReference type="EC" id="3.1.4.4"/>
    </reaction>
</comment>
<protein>
    <recommendedName>
        <fullName evidence="6">Phospholipase</fullName>
        <ecNumber evidence="6">3.1.4.4</ecNumber>
    </recommendedName>
</protein>
<dbReference type="Pfam" id="PF13091">
    <property type="entry name" value="PLDc_2"/>
    <property type="match status" value="1"/>
</dbReference>
<dbReference type="FunFam" id="3.30.870.10:FF:000011">
    <property type="entry name" value="Phospholipase"/>
    <property type="match status" value="1"/>
</dbReference>
<dbReference type="SUPFAM" id="SSF50729">
    <property type="entry name" value="PH domain-like"/>
    <property type="match status" value="1"/>
</dbReference>
<organism evidence="8 9">
    <name type="scientific">Spirodela intermedia</name>
    <name type="common">Intermediate duckweed</name>
    <dbReference type="NCBI Taxonomy" id="51605"/>
    <lineage>
        <taxon>Eukaryota</taxon>
        <taxon>Viridiplantae</taxon>
        <taxon>Streptophyta</taxon>
        <taxon>Embryophyta</taxon>
        <taxon>Tracheophyta</taxon>
        <taxon>Spermatophyta</taxon>
        <taxon>Magnoliopsida</taxon>
        <taxon>Liliopsida</taxon>
        <taxon>Araceae</taxon>
        <taxon>Lemnoideae</taxon>
        <taxon>Spirodela</taxon>
    </lineage>
</organism>
<keyword evidence="2" id="KW-0677">Repeat</keyword>
<proteinExistence type="inferred from homology"/>
<evidence type="ECO:0000256" key="6">
    <source>
        <dbReference type="PIRNR" id="PIRNR009376"/>
    </source>
</evidence>
<dbReference type="GO" id="GO:0006654">
    <property type="term" value="P:phosphatidic acid biosynthetic process"/>
    <property type="evidence" value="ECO:0007669"/>
    <property type="project" value="InterPro"/>
</dbReference>
<comment type="similarity">
    <text evidence="6">Belongs to the phospholipase D family.</text>
</comment>
<dbReference type="PANTHER" id="PTHR18896:SF76">
    <property type="entry name" value="PHOSPHOLIPASE"/>
    <property type="match status" value="1"/>
</dbReference>